<dbReference type="Pfam" id="PF07947">
    <property type="entry name" value="YhhN"/>
    <property type="match status" value="1"/>
</dbReference>
<evidence type="ECO:0000256" key="1">
    <source>
        <dbReference type="ARBA" id="ARBA00004141"/>
    </source>
</evidence>
<dbReference type="InterPro" id="IPR012506">
    <property type="entry name" value="TMEM86B-like"/>
</dbReference>
<keyword evidence="5 6" id="KW-0472">Membrane</keyword>
<feature type="transmembrane region" description="Helical" evidence="6">
    <location>
        <begin position="155"/>
        <end position="176"/>
    </location>
</feature>
<comment type="similarity">
    <text evidence="2">Belongs to the TMEM86 family.</text>
</comment>
<dbReference type="GO" id="GO:0016787">
    <property type="term" value="F:hydrolase activity"/>
    <property type="evidence" value="ECO:0007669"/>
    <property type="project" value="TreeGrafter"/>
</dbReference>
<evidence type="ECO:0000256" key="2">
    <source>
        <dbReference type="ARBA" id="ARBA00007375"/>
    </source>
</evidence>
<evidence type="ECO:0000256" key="3">
    <source>
        <dbReference type="ARBA" id="ARBA00022692"/>
    </source>
</evidence>
<dbReference type="PANTHER" id="PTHR31885">
    <property type="entry name" value="GH04784P"/>
    <property type="match status" value="1"/>
</dbReference>
<sequence length="213" mass="24433">MKNIRDWLFTIVIIIMGSLYIFVWDAMIFKLIPMVLIIVYGILQLPKKKELHHYLVVIGLLFCMLGDYSLQWFIIGLFSFLIGHIFYIFAFNLRRNKGESSKLIGLIISTYAIIMAIILVMSLIDDQKGGLILPVILYIVVISLMGWMAWLTKNIWIMIGSLCFMLSDSILAWNMFVTSIDASSLLIMSTYYGAQFCFARSLRVPMLSSLSNK</sequence>
<feature type="transmembrane region" description="Helical" evidence="6">
    <location>
        <begin position="74"/>
        <end position="91"/>
    </location>
</feature>
<dbReference type="AlphaFoldDB" id="A0A9J6ZFH3"/>
<gene>
    <name evidence="7" type="ORF">NAG76_01260</name>
</gene>
<feature type="transmembrane region" description="Helical" evidence="6">
    <location>
        <begin position="7"/>
        <end position="23"/>
    </location>
</feature>
<evidence type="ECO:0000256" key="6">
    <source>
        <dbReference type="SAM" id="Phobius"/>
    </source>
</evidence>
<reference evidence="7" key="1">
    <citation type="submission" date="2022-05" db="EMBL/GenBank/DDBJ databases">
        <title>Novel bacterial taxa in a minimal lignocellulolytic consortium and its capacity to transform plastics disclosed by genome-resolved metagenomics.</title>
        <authorList>
            <person name="Rodriguez C.A.D."/>
            <person name="Diaz-Garcia L."/>
            <person name="Herrera K."/>
            <person name="Tarazona N.A."/>
            <person name="Sproer C."/>
            <person name="Overmann J."/>
            <person name="Jimenez D.J."/>
        </authorList>
    </citation>
    <scope>NUCLEOTIDE SEQUENCE</scope>
    <source>
        <strain evidence="7">MAG5</strain>
    </source>
</reference>
<dbReference type="Proteomes" id="UP001056756">
    <property type="component" value="Chromosome"/>
</dbReference>
<evidence type="ECO:0000256" key="5">
    <source>
        <dbReference type="ARBA" id="ARBA00023136"/>
    </source>
</evidence>
<comment type="subcellular location">
    <subcellularLocation>
        <location evidence="1">Membrane</location>
        <topology evidence="1">Multi-pass membrane protein</topology>
    </subcellularLocation>
</comment>
<protein>
    <submittedName>
        <fullName evidence="7">Lysoplasmalogenase</fullName>
    </submittedName>
</protein>
<keyword evidence="4 6" id="KW-1133">Transmembrane helix</keyword>
<evidence type="ECO:0000256" key="4">
    <source>
        <dbReference type="ARBA" id="ARBA00022989"/>
    </source>
</evidence>
<dbReference type="KEGG" id="plig:NAG76_01260"/>
<proteinExistence type="inferred from homology"/>
<feature type="transmembrane region" description="Helical" evidence="6">
    <location>
        <begin position="103"/>
        <end position="124"/>
    </location>
</feature>
<evidence type="ECO:0000313" key="7">
    <source>
        <dbReference type="EMBL" id="URN94915.1"/>
    </source>
</evidence>
<dbReference type="PANTHER" id="PTHR31885:SF6">
    <property type="entry name" value="GH04784P"/>
    <property type="match status" value="1"/>
</dbReference>
<dbReference type="EMBL" id="CP097899">
    <property type="protein sequence ID" value="URN94915.1"/>
    <property type="molecule type" value="Genomic_DNA"/>
</dbReference>
<keyword evidence="3 6" id="KW-0812">Transmembrane</keyword>
<evidence type="ECO:0000313" key="8">
    <source>
        <dbReference type="Proteomes" id="UP001056756"/>
    </source>
</evidence>
<dbReference type="GO" id="GO:0016020">
    <property type="term" value="C:membrane"/>
    <property type="evidence" value="ECO:0007669"/>
    <property type="project" value="UniProtKB-SubCell"/>
</dbReference>
<organism evidence="7 8">
    <name type="scientific">Candidatus Pristimantibacillus lignocellulolyticus</name>
    <dbReference type="NCBI Taxonomy" id="2994561"/>
    <lineage>
        <taxon>Bacteria</taxon>
        <taxon>Bacillati</taxon>
        <taxon>Bacillota</taxon>
        <taxon>Bacilli</taxon>
        <taxon>Bacillales</taxon>
        <taxon>Paenibacillaceae</taxon>
        <taxon>Candidatus Pristimantibacillus</taxon>
    </lineage>
</organism>
<accession>A0A9J6ZFH3</accession>
<feature type="transmembrane region" description="Helical" evidence="6">
    <location>
        <begin position="130"/>
        <end position="148"/>
    </location>
</feature>
<name>A0A9J6ZFH3_9BACL</name>